<organism evidence="1 2">
    <name type="scientific">Parazoarcus communis</name>
    <dbReference type="NCBI Taxonomy" id="41977"/>
    <lineage>
        <taxon>Bacteria</taxon>
        <taxon>Pseudomonadati</taxon>
        <taxon>Pseudomonadota</taxon>
        <taxon>Betaproteobacteria</taxon>
        <taxon>Rhodocyclales</taxon>
        <taxon>Zoogloeaceae</taxon>
        <taxon>Parazoarcus</taxon>
    </lineage>
</organism>
<dbReference type="AlphaFoldDB" id="A0A2U8GYN1"/>
<name>A0A2U8GYN1_9RHOO</name>
<evidence type="ECO:0000313" key="2">
    <source>
        <dbReference type="Proteomes" id="UP000244902"/>
    </source>
</evidence>
<dbReference type="RefSeq" id="WP_108971757.1">
    <property type="nucleotide sequence ID" value="NZ_CP022188.1"/>
</dbReference>
<sequence>MDETGTSAWKVAFFESLQAWYGGGQAVQSLDFASEGEAVIWARTQEMGHFRLAAIMQGNLLRALYLEPPPDPLLMRQERVEIPAVAPAH</sequence>
<reference evidence="1 2" key="1">
    <citation type="submission" date="2017-06" db="EMBL/GenBank/DDBJ databases">
        <title>Azoarcus sp. TSNA42 complete genome sequence.</title>
        <authorList>
            <person name="Woo J.-H."/>
            <person name="Kim H.-S."/>
        </authorList>
    </citation>
    <scope>NUCLEOTIDE SEQUENCE [LARGE SCALE GENOMIC DNA]</scope>
    <source>
        <strain evidence="1 2">TSNA42</strain>
    </source>
</reference>
<dbReference type="Proteomes" id="UP000244902">
    <property type="component" value="Chromosome"/>
</dbReference>
<dbReference type="EMBL" id="CP022188">
    <property type="protein sequence ID" value="AWI78819.1"/>
    <property type="molecule type" value="Genomic_DNA"/>
</dbReference>
<proteinExistence type="predicted"/>
<protein>
    <submittedName>
        <fullName evidence="1">Uncharacterized protein</fullName>
    </submittedName>
</protein>
<accession>A0A2U8GYN1</accession>
<gene>
    <name evidence="1" type="ORF">CEW87_05245</name>
</gene>
<evidence type="ECO:0000313" key="1">
    <source>
        <dbReference type="EMBL" id="AWI78819.1"/>
    </source>
</evidence>